<evidence type="ECO:0000313" key="2">
    <source>
        <dbReference type="Proteomes" id="UP000232673"/>
    </source>
</evidence>
<evidence type="ECO:0008006" key="3">
    <source>
        <dbReference type="Google" id="ProtNLM"/>
    </source>
</evidence>
<dbReference type="PANTHER" id="PTHR39186:SF1">
    <property type="entry name" value="DUF2071 DOMAIN-CONTAINING PROTEIN"/>
    <property type="match status" value="1"/>
</dbReference>
<dbReference type="InterPro" id="IPR023375">
    <property type="entry name" value="ADC_dom_sf"/>
</dbReference>
<dbReference type="Pfam" id="PF09844">
    <property type="entry name" value="DUF2071"/>
    <property type="match status" value="1"/>
</dbReference>
<keyword evidence="2" id="KW-1185">Reference proteome</keyword>
<organism evidence="1 2">
    <name type="scientific">Salegentibacter salinarum</name>
    <dbReference type="NCBI Taxonomy" id="447422"/>
    <lineage>
        <taxon>Bacteria</taxon>
        <taxon>Pseudomonadati</taxon>
        <taxon>Bacteroidota</taxon>
        <taxon>Flavobacteriia</taxon>
        <taxon>Flavobacteriales</taxon>
        <taxon>Flavobacteriaceae</taxon>
        <taxon>Salegentibacter</taxon>
    </lineage>
</organism>
<evidence type="ECO:0000313" key="1">
    <source>
        <dbReference type="EMBL" id="PKD16193.1"/>
    </source>
</evidence>
<dbReference type="InterPro" id="IPR018644">
    <property type="entry name" value="DUF2071"/>
</dbReference>
<dbReference type="SUPFAM" id="SSF160104">
    <property type="entry name" value="Acetoacetate decarboxylase-like"/>
    <property type="match status" value="1"/>
</dbReference>
<dbReference type="PANTHER" id="PTHR39186">
    <property type="entry name" value="DUF2071 FAMILY PROTEIN"/>
    <property type="match status" value="1"/>
</dbReference>
<dbReference type="Proteomes" id="UP000232673">
    <property type="component" value="Unassembled WGS sequence"/>
</dbReference>
<comment type="caution">
    <text evidence="1">The sequence shown here is derived from an EMBL/GenBank/DDBJ whole genome shotgun (WGS) entry which is preliminary data.</text>
</comment>
<dbReference type="RefSeq" id="WP_079713085.1">
    <property type="nucleotide sequence ID" value="NZ_FUZC01000007.1"/>
</dbReference>
<proteinExistence type="predicted"/>
<name>A0A2N0TN76_9FLAO</name>
<dbReference type="EMBL" id="LKTS01000047">
    <property type="protein sequence ID" value="PKD16193.1"/>
    <property type="molecule type" value="Genomic_DNA"/>
</dbReference>
<dbReference type="OrthoDB" id="1421826at2"/>
<dbReference type="AlphaFoldDB" id="A0A2N0TN76"/>
<accession>A0A2N0TN76</accession>
<protein>
    <recommendedName>
        <fullName evidence="3">DUF2071 domain-containing protein</fullName>
    </recommendedName>
</protein>
<reference evidence="1 2" key="1">
    <citation type="submission" date="2015-10" db="EMBL/GenBank/DDBJ databases">
        <title>Draft genome sequence of Salegentibacter salinarum KCTC 12975.</title>
        <authorList>
            <person name="Lin W."/>
            <person name="Zheng Q."/>
        </authorList>
    </citation>
    <scope>NUCLEOTIDE SEQUENCE [LARGE SCALE GENOMIC DNA]</scope>
    <source>
        <strain evidence="1 2">KCTC 12975</strain>
    </source>
</reference>
<gene>
    <name evidence="1" type="ORF">APR41_10425</name>
</gene>
<sequence length="242" mass="28513">MRPEEILKHTEHRPWPIPDSSWKIYQEWQDVIFLHYKVDIDALKNYVPAELSIDTFDGDAWISVVAFTTRNVKPRGLPSFSPLSDFHEINIRTYIKDGKRSGIYFLSLEAAKIISAELTKLITELPYIFTEINREKGLFSGKNKDYNSFFDVKYEVKEIKEKDKLDSWLMERYALFQDGREHIIVFEVLHQPWELRNLNLTSKMIKYPPFAGFFINEPDRLGYSPGVEVLVWGKEKWKSSIV</sequence>